<sequence>METGWKNREVAVRLRRNGSDDDVAGGVITVILVECLLQWTLFSRVVEQNPPQNQMHTGRCSRKKCDDVYQEPHRRDAAATDITM</sequence>
<protein>
    <submittedName>
        <fullName evidence="1">Bm12968</fullName>
    </submittedName>
</protein>
<evidence type="ECO:0000313" key="2">
    <source>
        <dbReference type="WormBase" id="Bm12968"/>
    </source>
</evidence>
<reference evidence="1" key="2">
    <citation type="submission" date="2012-12" db="EMBL/GenBank/DDBJ databases">
        <authorList>
            <person name="Gao Y.W."/>
            <person name="Fan S.T."/>
            <person name="Sun H.T."/>
            <person name="Wang Z."/>
            <person name="Gao X.L."/>
            <person name="Li Y.G."/>
            <person name="Wang T.C."/>
            <person name="Zhang K."/>
            <person name="Xu W.W."/>
            <person name="Yu Z.J."/>
            <person name="Xia X.Z."/>
        </authorList>
    </citation>
    <scope>NUCLEOTIDE SEQUENCE</scope>
    <source>
        <strain evidence="1">FR3</strain>
    </source>
</reference>
<dbReference type="EMBL" id="LN857024">
    <property type="protein sequence ID" value="CDQ02871.1"/>
    <property type="molecule type" value="Genomic_DNA"/>
</dbReference>
<evidence type="ECO:0000313" key="1">
    <source>
        <dbReference type="EMBL" id="CDQ02871.1"/>
    </source>
</evidence>
<dbReference type="AlphaFoldDB" id="A0A0J9Y675"/>
<dbReference type="WormBase" id="Bm12968">
    <property type="protein sequence ID" value="BM48306"/>
    <property type="gene ID" value="WBGene00233229"/>
</dbReference>
<name>A0A0J9Y675_BRUMA</name>
<gene>
    <name evidence="1 2" type="ORF">Bm12968</name>
    <name evidence="1" type="ORF">BM_Bm12968</name>
</gene>
<proteinExistence type="predicted"/>
<accession>A0A0J9Y675</accession>
<reference evidence="1" key="1">
    <citation type="journal article" date="2007" name="Science">
        <title>Draft genome of the filarial nematode parasite Brugia malayi.</title>
        <authorList>
            <person name="Ghedin E."/>
            <person name="Wang S."/>
            <person name="Spiro D."/>
            <person name="Caler E."/>
            <person name="Zhao Q."/>
            <person name="Crabtree J."/>
            <person name="Allen J.E."/>
            <person name="Delcher A.L."/>
            <person name="Guiliano D.B."/>
            <person name="Miranda-Saavedra D."/>
            <person name="Angiuoli S.V."/>
            <person name="Creasy T."/>
            <person name="Amedeo P."/>
            <person name="Haas B."/>
            <person name="El-Sayed N.M."/>
            <person name="Wortman J.R."/>
            <person name="Feldblyum T."/>
            <person name="Tallon L."/>
            <person name="Schatz M."/>
            <person name="Shumway M."/>
            <person name="Koo H."/>
            <person name="Salzberg S.L."/>
            <person name="Schobel S."/>
            <person name="Pertea M."/>
            <person name="Pop M."/>
            <person name="White O."/>
            <person name="Barton G.J."/>
            <person name="Carlow C.K."/>
            <person name="Crawford M.J."/>
            <person name="Daub J."/>
            <person name="Dimmic M.W."/>
            <person name="Estes C.F."/>
            <person name="Foster J.M."/>
            <person name="Ganatra M."/>
            <person name="Gregory W.F."/>
            <person name="Johnson N.M."/>
            <person name="Jin J."/>
            <person name="Komuniecki R."/>
            <person name="Korf I."/>
            <person name="Kumar S."/>
            <person name="Laney S."/>
            <person name="Li B.W."/>
            <person name="Li W."/>
            <person name="Lindblom T.H."/>
            <person name="Lustigman S."/>
            <person name="Ma D."/>
            <person name="Maina C.V."/>
            <person name="Martin D.M."/>
            <person name="McCarter J.P."/>
            <person name="McReynolds L."/>
            <person name="Mitreva M."/>
            <person name="Nutman T.B."/>
            <person name="Parkinson J."/>
            <person name="Peregrin-Alvarez J.M."/>
            <person name="Poole C."/>
            <person name="Ren Q."/>
            <person name="Saunders L."/>
            <person name="Sluder A.E."/>
            <person name="Smith K."/>
            <person name="Stanke M."/>
            <person name="Unnasch T.R."/>
            <person name="Ware J."/>
            <person name="Wei A.D."/>
            <person name="Weil G."/>
            <person name="Williams D.J."/>
            <person name="Zhang Y."/>
            <person name="Williams S.A."/>
            <person name="Fraser-Liggett C."/>
            <person name="Slatko B."/>
            <person name="Blaxter M.L."/>
            <person name="Scott A.L."/>
        </authorList>
    </citation>
    <scope>NUCLEOTIDE SEQUENCE</scope>
    <source>
        <strain evidence="1">FR3</strain>
    </source>
</reference>
<organism evidence="1">
    <name type="scientific">Brugia malayi</name>
    <name type="common">Filarial nematode worm</name>
    <dbReference type="NCBI Taxonomy" id="6279"/>
    <lineage>
        <taxon>Eukaryota</taxon>
        <taxon>Metazoa</taxon>
        <taxon>Ecdysozoa</taxon>
        <taxon>Nematoda</taxon>
        <taxon>Chromadorea</taxon>
        <taxon>Rhabditida</taxon>
        <taxon>Spirurina</taxon>
        <taxon>Spiruromorpha</taxon>
        <taxon>Filarioidea</taxon>
        <taxon>Onchocercidae</taxon>
        <taxon>Brugia</taxon>
    </lineage>
</organism>